<feature type="compositionally biased region" description="Pro residues" evidence="2">
    <location>
        <begin position="876"/>
        <end position="895"/>
    </location>
</feature>
<feature type="region of interest" description="Disordered" evidence="2">
    <location>
        <begin position="443"/>
        <end position="955"/>
    </location>
</feature>
<keyword evidence="1" id="KW-0175">Coiled coil</keyword>
<feature type="coiled-coil region" evidence="1">
    <location>
        <begin position="248"/>
        <end position="300"/>
    </location>
</feature>
<feature type="compositionally biased region" description="Low complexity" evidence="2">
    <location>
        <begin position="1"/>
        <end position="19"/>
    </location>
</feature>
<reference evidence="3 4" key="1">
    <citation type="submission" date="2023-08" db="EMBL/GenBank/DDBJ databases">
        <title>Annotated Genome Sequence of Vanrija albida AlHP1.</title>
        <authorList>
            <person name="Herzog R."/>
        </authorList>
    </citation>
    <scope>NUCLEOTIDE SEQUENCE [LARGE SCALE GENOMIC DNA]</scope>
    <source>
        <strain evidence="3 4">AlHP1</strain>
    </source>
</reference>
<feature type="region of interest" description="Disordered" evidence="2">
    <location>
        <begin position="993"/>
        <end position="1039"/>
    </location>
</feature>
<feature type="compositionally biased region" description="Pro residues" evidence="2">
    <location>
        <begin position="479"/>
        <end position="488"/>
    </location>
</feature>
<dbReference type="GeneID" id="95985137"/>
<proteinExistence type="predicted"/>
<evidence type="ECO:0000313" key="3">
    <source>
        <dbReference type="EMBL" id="KAL1410091.1"/>
    </source>
</evidence>
<feature type="region of interest" description="Disordered" evidence="2">
    <location>
        <begin position="343"/>
        <end position="386"/>
    </location>
</feature>
<organism evidence="3 4">
    <name type="scientific">Vanrija albida</name>
    <dbReference type="NCBI Taxonomy" id="181172"/>
    <lineage>
        <taxon>Eukaryota</taxon>
        <taxon>Fungi</taxon>
        <taxon>Dikarya</taxon>
        <taxon>Basidiomycota</taxon>
        <taxon>Agaricomycotina</taxon>
        <taxon>Tremellomycetes</taxon>
        <taxon>Trichosporonales</taxon>
        <taxon>Trichosporonaceae</taxon>
        <taxon>Vanrija</taxon>
    </lineage>
</organism>
<feature type="compositionally biased region" description="Pro residues" evidence="2">
    <location>
        <begin position="734"/>
        <end position="743"/>
    </location>
</feature>
<accession>A0ABR3Q628</accession>
<sequence length="1083" mass="114212">MSHPETTSSKRPRSSSPTPRKAKKAKKEKIGELPHLHTGAPHPPSAEADPDVRNKYDEWQTAILARDRAQTVLDSRTQFKDHAWQHLQHITESVAEATTAKRLAAAEAANFLKEANSSITAAQDKLNEAVTAWGTHHAAYSEPCRRWQKATADVNKAEQVLQTKTELLRTPGGSGHNVAVAFEEWCAASTASKAAKAALENAVKALLPLWNNVSRASEVLNETKAAKEAVVNGTKGTGAAVNDKLAAADASLAELRQVRTAVEKAKDQAVIFWEQGLVALQQANERVADTERAYVTEIERTAIADAIAAEAAKTTLPFTLRKPSYLLRQSAASPAASPANVAALTPPALNQPPAAHSSQHPHATARHDHPAGPSSRKSGKRRAEASGQAVPIYYAEEQPFAFVHPSLLPSAPSSAVPVQSTSQSAYAASPAYHETAIAPVGLPGFGRPPVPHPQSTGGWVGNAPAMTQWGLDSHSSSPSPRPVGPEPQPVGLIDHRRRDKGKRRADAPVVEGSSAATGRQQVPFVPPALSPSPAAPAEHGVLAQRTQLTPIPTSTESPRRSGWGAPWRPPVAAAAASPAPSPAPQSPATPAKARSKQRPLAPKPQLHPSAQSVGQRLRRPIGDDPRTPPAPTQAPPPGFHAPQAPPRGVGTTEKESAQPGPPAPGPKAAWKETMEVNPSPVPAPQPSRPSKRKHQQALGKAAGAQEFQFAVPELPPPRPTPGAANLPPGLQVPFPHPGQPPQAAPSQWEHTHPLLPQQQPPGAWAPQHAGNAPAPHAPPQWPFGTSTQPPSTWNAGPIPHPPSSTTLPPGPRAPRKASSPGAPHAHCPEQRQQPFPPPPLPATPPAPTQQGVASPPPPQPEPPSTGKPRRRRIPKEPAPNPPAPWLTYSAPPPVPSAAETAAKYRALAEQQRYAPPPWQTVADPNAHFREHLAPSESASYPSVPPPRTLSPIAPTSSERKVILGLRSVCPSEQEDALGHSAHSGYSHGPAAPQGWGYGPTAPGSHGYLGARHGGPSLPEPYGPHAPHPASSEVAGPAPQLQDAELTTGSHAYQFIHTDMDAIANLPSPPRKRRKGERGRNAGW</sequence>
<feature type="compositionally biased region" description="Pro residues" evidence="2">
    <location>
        <begin position="798"/>
        <end position="812"/>
    </location>
</feature>
<keyword evidence="4" id="KW-1185">Reference proteome</keyword>
<feature type="compositionally biased region" description="Polar residues" evidence="2">
    <location>
        <begin position="544"/>
        <end position="556"/>
    </location>
</feature>
<feature type="compositionally biased region" description="Pro residues" evidence="2">
    <location>
        <begin position="834"/>
        <end position="847"/>
    </location>
</feature>
<feature type="compositionally biased region" description="Pro residues" evidence="2">
    <location>
        <begin position="524"/>
        <end position="534"/>
    </location>
</feature>
<dbReference type="EMBL" id="JBBXJM010000003">
    <property type="protein sequence ID" value="KAL1410091.1"/>
    <property type="molecule type" value="Genomic_DNA"/>
</dbReference>
<name>A0ABR3Q628_9TREE</name>
<feature type="compositionally biased region" description="Polar residues" evidence="2">
    <location>
        <begin position="783"/>
        <end position="794"/>
    </location>
</feature>
<feature type="compositionally biased region" description="Pro residues" evidence="2">
    <location>
        <begin position="627"/>
        <end position="645"/>
    </location>
</feature>
<comment type="caution">
    <text evidence="3">The sequence shown here is derived from an EMBL/GenBank/DDBJ whole genome shotgun (WGS) entry which is preliminary data.</text>
</comment>
<dbReference type="Proteomes" id="UP001565368">
    <property type="component" value="Unassembled WGS sequence"/>
</dbReference>
<gene>
    <name evidence="3" type="ORF">Q8F55_004094</name>
</gene>
<dbReference type="RefSeq" id="XP_069210035.1">
    <property type="nucleotide sequence ID" value="XM_069352617.1"/>
</dbReference>
<evidence type="ECO:0000256" key="1">
    <source>
        <dbReference type="SAM" id="Coils"/>
    </source>
</evidence>
<feature type="region of interest" description="Disordered" evidence="2">
    <location>
        <begin position="1"/>
        <end position="51"/>
    </location>
</feature>
<evidence type="ECO:0000313" key="4">
    <source>
        <dbReference type="Proteomes" id="UP001565368"/>
    </source>
</evidence>
<protein>
    <submittedName>
        <fullName evidence="3">Uncharacterized protein</fullName>
    </submittedName>
</protein>
<feature type="region of interest" description="Disordered" evidence="2">
    <location>
        <begin position="1059"/>
        <end position="1083"/>
    </location>
</feature>
<feature type="compositionally biased region" description="Pro residues" evidence="2">
    <location>
        <begin position="854"/>
        <end position="865"/>
    </location>
</feature>
<evidence type="ECO:0000256" key="2">
    <source>
        <dbReference type="SAM" id="MobiDB-lite"/>
    </source>
</evidence>
<feature type="compositionally biased region" description="Low complexity" evidence="2">
    <location>
        <begin position="753"/>
        <end position="774"/>
    </location>
</feature>
<feature type="compositionally biased region" description="Pro residues" evidence="2">
    <location>
        <begin position="1017"/>
        <end position="1026"/>
    </location>
</feature>